<dbReference type="Proteomes" id="UP000823388">
    <property type="component" value="Chromosome 5K"/>
</dbReference>
<dbReference type="PANTHER" id="PTHR33086:SF58">
    <property type="entry name" value="DUF1618 DOMAIN-CONTAINING PROTEIN"/>
    <property type="match status" value="1"/>
</dbReference>
<proteinExistence type="predicted"/>
<comment type="caution">
    <text evidence="3">The sequence shown here is derived from an EMBL/GenBank/DDBJ whole genome shotgun (WGS) entry which is preliminary data.</text>
</comment>
<protein>
    <recommendedName>
        <fullName evidence="2">DUF1618 domain-containing protein</fullName>
    </recommendedName>
</protein>
<evidence type="ECO:0000259" key="2">
    <source>
        <dbReference type="Pfam" id="PF07762"/>
    </source>
</evidence>
<dbReference type="InterPro" id="IPR011676">
    <property type="entry name" value="DUF1618"/>
</dbReference>
<dbReference type="EMBL" id="CM029045">
    <property type="protein sequence ID" value="KAG2596951.1"/>
    <property type="molecule type" value="Genomic_DNA"/>
</dbReference>
<evidence type="ECO:0000313" key="4">
    <source>
        <dbReference type="Proteomes" id="UP000823388"/>
    </source>
</evidence>
<dbReference type="PANTHER" id="PTHR33086">
    <property type="entry name" value="OS05G0468200 PROTEIN-RELATED"/>
    <property type="match status" value="1"/>
</dbReference>
<feature type="region of interest" description="Disordered" evidence="1">
    <location>
        <begin position="1"/>
        <end position="26"/>
    </location>
</feature>
<reference evidence="3" key="1">
    <citation type="submission" date="2020-05" db="EMBL/GenBank/DDBJ databases">
        <title>WGS assembly of Panicum virgatum.</title>
        <authorList>
            <person name="Lovell J.T."/>
            <person name="Jenkins J."/>
            <person name="Shu S."/>
            <person name="Juenger T.E."/>
            <person name="Schmutz J."/>
        </authorList>
    </citation>
    <scope>NUCLEOTIDE SEQUENCE</scope>
    <source>
        <strain evidence="3">AP13</strain>
    </source>
</reference>
<evidence type="ECO:0000313" key="3">
    <source>
        <dbReference type="EMBL" id="KAG2596951.1"/>
    </source>
</evidence>
<dbReference type="Pfam" id="PF07762">
    <property type="entry name" value="DUF1618"/>
    <property type="match status" value="1"/>
</dbReference>
<name>A0A8T0SEC1_PANVG</name>
<keyword evidence="4" id="KW-1185">Reference proteome</keyword>
<accession>A0A8T0SEC1</accession>
<gene>
    <name evidence="3" type="ORF">PVAP13_5KG207000</name>
</gene>
<sequence length="397" mass="44846">MSAPPDAAESSRARQQPEETSDDAPQRCRWVALGTLPGGPHRVGDERHRCILSGRDLLLYLDDPPRASTLVLRANLTESYPAIFAADSSSARLLVKGVSDRTNRPEYFLCDSRARTAERLPDVPSSELGGLDLYPRRRIGLIADPDHTGHFMIAQLHPIDTTRHDSILFYSTATRRWATKQLASAPEHKRWSGHGVLAHDGLLWWVDVAYGMVVCNPFDDAPHLRLVPLPDGCALQGVEMERKSNGSRQTREFLDQRRFIRPSEGKLRYVEIRGFDYHTAAAAAEPPINPTVTMWTLVRDRNTWNWEFEYEAPFAEIWAHESYVAARLPRDKVPNLALVDPDNYGVVYFFEGMRLFGLDVRARRVVACDECVIGDPAEMEGFLSSRFVEAWVPPEPV</sequence>
<feature type="domain" description="DUF1618" evidence="2">
    <location>
        <begin position="205"/>
        <end position="348"/>
    </location>
</feature>
<organism evidence="3 4">
    <name type="scientific">Panicum virgatum</name>
    <name type="common">Blackwell switchgrass</name>
    <dbReference type="NCBI Taxonomy" id="38727"/>
    <lineage>
        <taxon>Eukaryota</taxon>
        <taxon>Viridiplantae</taxon>
        <taxon>Streptophyta</taxon>
        <taxon>Embryophyta</taxon>
        <taxon>Tracheophyta</taxon>
        <taxon>Spermatophyta</taxon>
        <taxon>Magnoliopsida</taxon>
        <taxon>Liliopsida</taxon>
        <taxon>Poales</taxon>
        <taxon>Poaceae</taxon>
        <taxon>PACMAD clade</taxon>
        <taxon>Panicoideae</taxon>
        <taxon>Panicodae</taxon>
        <taxon>Paniceae</taxon>
        <taxon>Panicinae</taxon>
        <taxon>Panicum</taxon>
        <taxon>Panicum sect. Hiantes</taxon>
    </lineage>
</organism>
<evidence type="ECO:0000256" key="1">
    <source>
        <dbReference type="SAM" id="MobiDB-lite"/>
    </source>
</evidence>
<dbReference type="AlphaFoldDB" id="A0A8T0SEC1"/>